<organism evidence="2">
    <name type="scientific">Tanacetum cinerariifolium</name>
    <name type="common">Dalmatian daisy</name>
    <name type="synonym">Chrysanthemum cinerariifolium</name>
    <dbReference type="NCBI Taxonomy" id="118510"/>
    <lineage>
        <taxon>Eukaryota</taxon>
        <taxon>Viridiplantae</taxon>
        <taxon>Streptophyta</taxon>
        <taxon>Embryophyta</taxon>
        <taxon>Tracheophyta</taxon>
        <taxon>Spermatophyta</taxon>
        <taxon>Magnoliopsida</taxon>
        <taxon>eudicotyledons</taxon>
        <taxon>Gunneridae</taxon>
        <taxon>Pentapetalae</taxon>
        <taxon>asterids</taxon>
        <taxon>campanulids</taxon>
        <taxon>Asterales</taxon>
        <taxon>Asteraceae</taxon>
        <taxon>Asteroideae</taxon>
        <taxon>Anthemideae</taxon>
        <taxon>Anthemidinae</taxon>
        <taxon>Tanacetum</taxon>
    </lineage>
</organism>
<feature type="non-terminal residue" evidence="2">
    <location>
        <position position="1"/>
    </location>
</feature>
<evidence type="ECO:0008006" key="3">
    <source>
        <dbReference type="Google" id="ProtNLM"/>
    </source>
</evidence>
<accession>A0A699HSJ9</accession>
<evidence type="ECO:0000256" key="1">
    <source>
        <dbReference type="SAM" id="MobiDB-lite"/>
    </source>
</evidence>
<feature type="region of interest" description="Disordered" evidence="1">
    <location>
        <begin position="495"/>
        <end position="517"/>
    </location>
</feature>
<gene>
    <name evidence="2" type="ORF">Tci_435156</name>
</gene>
<name>A0A699HSJ9_TANCI</name>
<protein>
    <recommendedName>
        <fullName evidence="3">Transposase (Putative), gypsy type</fullName>
    </recommendedName>
</protein>
<comment type="caution">
    <text evidence="2">The sequence shown here is derived from an EMBL/GenBank/DDBJ whole genome shotgun (WGS) entry which is preliminary data.</text>
</comment>
<sequence length="517" mass="58076">LGGLAPIEPRSLDAEPVDPVLEANSLPKFDMRLYKYSRTETHVMWLVKCYGIPADLHSRVVSEDMTMDALPNDAIRLYAHHFQLGGLRDAPIAMAWQHHDSSNADLFPKYNEYDALGVARLRKVVLALRKPPPSLLYIAGLSHVWKHVGRTFSLKDPKGKVMALSLVTMAEFLRLPNFQGCKVAVGVLLPSGSAWVTYLANPVERLEDLPPKTGDMVEKVAEKRGVGKEGTSRKKRRVHLETLVHPNSEHVSSPIPLNHAHPLEALGNKEHVSTDASVGRMDVLRNQIDEHVTPLSVANVDGPVGDQRLESVEKHALEELVPDVEASYSTGRFALTEEHANLFYAHESCKDMKVHYKEWLEDRVEELKKEKAETEGLRVDMEKFVIECRNWEMVRRNIINEYLPTFERRLHQSAEYKRSLGDAFSLAIRKGFVDVISIGRKDPNNQAILAATPNVDPASSNIFMETYEKLFDKRYPYVNNVAHTYILDPTDLQNVMPDATGPTPSGGPRDAPTTSYA</sequence>
<reference evidence="2" key="1">
    <citation type="journal article" date="2019" name="Sci. Rep.">
        <title>Draft genome of Tanacetum cinerariifolium, the natural source of mosquito coil.</title>
        <authorList>
            <person name="Yamashiro T."/>
            <person name="Shiraishi A."/>
            <person name="Satake H."/>
            <person name="Nakayama K."/>
        </authorList>
    </citation>
    <scope>NUCLEOTIDE SEQUENCE</scope>
</reference>
<dbReference type="AlphaFoldDB" id="A0A699HSJ9"/>
<proteinExistence type="predicted"/>
<dbReference type="EMBL" id="BKCJ010195279">
    <property type="protein sequence ID" value="GEY63182.1"/>
    <property type="molecule type" value="Genomic_DNA"/>
</dbReference>
<evidence type="ECO:0000313" key="2">
    <source>
        <dbReference type="EMBL" id="GEY63182.1"/>
    </source>
</evidence>